<dbReference type="PANTHER" id="PTHR18820">
    <property type="entry name" value="LEG1"/>
    <property type="match status" value="1"/>
</dbReference>
<organism evidence="5 6">
    <name type="scientific">Saccharothrix xinjiangensis</name>
    <dbReference type="NCBI Taxonomy" id="204798"/>
    <lineage>
        <taxon>Bacteria</taxon>
        <taxon>Bacillati</taxon>
        <taxon>Actinomycetota</taxon>
        <taxon>Actinomycetes</taxon>
        <taxon>Pseudonocardiales</taxon>
        <taxon>Pseudonocardiaceae</taxon>
        <taxon>Saccharothrix</taxon>
    </lineage>
</organism>
<dbReference type="Pfam" id="PF05612">
    <property type="entry name" value="Leg1"/>
    <property type="match status" value="1"/>
</dbReference>
<comment type="caution">
    <text evidence="5">The sequence shown here is derived from an EMBL/GenBank/DDBJ whole genome shotgun (WGS) entry which is preliminary data.</text>
</comment>
<keyword evidence="4" id="KW-0325">Glycoprotein</keyword>
<evidence type="ECO:0000256" key="2">
    <source>
        <dbReference type="ARBA" id="ARBA00022525"/>
    </source>
</evidence>
<dbReference type="InterPro" id="IPR008499">
    <property type="entry name" value="Leg1"/>
</dbReference>
<gene>
    <name evidence="5" type="ORF">ACFPFM_32250</name>
</gene>
<dbReference type="RefSeq" id="WP_344041046.1">
    <property type="nucleotide sequence ID" value="NZ_BAAAKE010000027.1"/>
</dbReference>
<dbReference type="EMBL" id="JBHSJB010000032">
    <property type="protein sequence ID" value="MFC5058407.1"/>
    <property type="molecule type" value="Genomic_DNA"/>
</dbReference>
<sequence>MAHPEELAALDLYATWTTAEDLEGVFDPFRFEQRMAAYRVLIGSTNPANRFGADNRDNPLWGLMFQHQWQFRTGRLHPGGRRDGRIDPDAPWGYGNYALSVIPWLAAAASGVVPDLPIADPPTRSRFRYVTGGVVPEEFVEAVADWRAYFDLVGGSGSADSEPVRLALWKAHKTCLDVVAGALADLDAGPWPELEIAFLRGWCRMVDYLWAAAWPTDFGSMTAHGLDVLPEWLLATPEDVDALPAKTRRNVVNVIGLAATPRWRYRLNLALWKRVMRTREARDQVLPLLDAVFDPQPGNAAELRKLLGYLLRP</sequence>
<evidence type="ECO:0000256" key="3">
    <source>
        <dbReference type="ARBA" id="ARBA00022729"/>
    </source>
</evidence>
<evidence type="ECO:0000256" key="1">
    <source>
        <dbReference type="ARBA" id="ARBA00004613"/>
    </source>
</evidence>
<dbReference type="Proteomes" id="UP001595833">
    <property type="component" value="Unassembled WGS sequence"/>
</dbReference>
<accession>A0ABV9Y9X0</accession>
<evidence type="ECO:0000256" key="4">
    <source>
        <dbReference type="ARBA" id="ARBA00023180"/>
    </source>
</evidence>
<keyword evidence="3" id="KW-0732">Signal</keyword>
<comment type="subcellular location">
    <subcellularLocation>
        <location evidence="1">Secreted</location>
    </subcellularLocation>
</comment>
<evidence type="ECO:0000313" key="5">
    <source>
        <dbReference type="EMBL" id="MFC5058407.1"/>
    </source>
</evidence>
<proteinExistence type="predicted"/>
<keyword evidence="2" id="KW-0964">Secreted</keyword>
<reference evidence="6" key="1">
    <citation type="journal article" date="2019" name="Int. J. Syst. Evol. Microbiol.">
        <title>The Global Catalogue of Microorganisms (GCM) 10K type strain sequencing project: providing services to taxonomists for standard genome sequencing and annotation.</title>
        <authorList>
            <consortium name="The Broad Institute Genomics Platform"/>
            <consortium name="The Broad Institute Genome Sequencing Center for Infectious Disease"/>
            <person name="Wu L."/>
            <person name="Ma J."/>
        </authorList>
    </citation>
    <scope>NUCLEOTIDE SEQUENCE [LARGE SCALE GENOMIC DNA]</scope>
    <source>
        <strain evidence="6">KCTC 12848</strain>
    </source>
</reference>
<dbReference type="PANTHER" id="PTHR18820:SF1">
    <property type="entry name" value="PROTEIN LEG1 HOMOLOG"/>
    <property type="match status" value="1"/>
</dbReference>
<name>A0ABV9Y9X0_9PSEU</name>
<keyword evidence="6" id="KW-1185">Reference proteome</keyword>
<protein>
    <submittedName>
        <fullName evidence="5">Leg1-related protein</fullName>
    </submittedName>
</protein>
<evidence type="ECO:0000313" key="6">
    <source>
        <dbReference type="Proteomes" id="UP001595833"/>
    </source>
</evidence>